<evidence type="ECO:0000256" key="1">
    <source>
        <dbReference type="SAM" id="MobiDB-lite"/>
    </source>
</evidence>
<sequence>MPRRGDLPLGHAARPGRPVAAERADRARPGVAGCGSQGVRHGAGLPPPPPSPGALAAPSSALLHSAEQLHRHGA</sequence>
<accession>A0A0A9G023</accession>
<feature type="region of interest" description="Disordered" evidence="1">
    <location>
        <begin position="1"/>
        <end position="57"/>
    </location>
</feature>
<reference evidence="2" key="2">
    <citation type="journal article" date="2015" name="Data Brief">
        <title>Shoot transcriptome of the giant reed, Arundo donax.</title>
        <authorList>
            <person name="Barrero R.A."/>
            <person name="Guerrero F.D."/>
            <person name="Moolhuijzen P."/>
            <person name="Goolsby J.A."/>
            <person name="Tidwell J."/>
            <person name="Bellgard S.E."/>
            <person name="Bellgard M.I."/>
        </authorList>
    </citation>
    <scope>NUCLEOTIDE SEQUENCE</scope>
    <source>
        <tissue evidence="2">Shoot tissue taken approximately 20 cm above the soil surface</tissue>
    </source>
</reference>
<reference evidence="2" key="1">
    <citation type="submission" date="2014-09" db="EMBL/GenBank/DDBJ databases">
        <authorList>
            <person name="Magalhaes I.L.F."/>
            <person name="Oliveira U."/>
            <person name="Santos F.R."/>
            <person name="Vidigal T.H.D.A."/>
            <person name="Brescovit A.D."/>
            <person name="Santos A.J."/>
        </authorList>
    </citation>
    <scope>NUCLEOTIDE SEQUENCE</scope>
    <source>
        <tissue evidence="2">Shoot tissue taken approximately 20 cm above the soil surface</tissue>
    </source>
</reference>
<dbReference type="EMBL" id="GBRH01182000">
    <property type="protein sequence ID" value="JAE15896.1"/>
    <property type="molecule type" value="Transcribed_RNA"/>
</dbReference>
<name>A0A0A9G023_ARUDO</name>
<dbReference type="AlphaFoldDB" id="A0A0A9G023"/>
<proteinExistence type="predicted"/>
<organism evidence="2">
    <name type="scientific">Arundo donax</name>
    <name type="common">Giant reed</name>
    <name type="synonym">Donax arundinaceus</name>
    <dbReference type="NCBI Taxonomy" id="35708"/>
    <lineage>
        <taxon>Eukaryota</taxon>
        <taxon>Viridiplantae</taxon>
        <taxon>Streptophyta</taxon>
        <taxon>Embryophyta</taxon>
        <taxon>Tracheophyta</taxon>
        <taxon>Spermatophyta</taxon>
        <taxon>Magnoliopsida</taxon>
        <taxon>Liliopsida</taxon>
        <taxon>Poales</taxon>
        <taxon>Poaceae</taxon>
        <taxon>PACMAD clade</taxon>
        <taxon>Arundinoideae</taxon>
        <taxon>Arundineae</taxon>
        <taxon>Arundo</taxon>
    </lineage>
</organism>
<protein>
    <submittedName>
        <fullName evidence="2">Uncharacterized protein</fullName>
    </submittedName>
</protein>
<evidence type="ECO:0000313" key="2">
    <source>
        <dbReference type="EMBL" id="JAE15896.1"/>
    </source>
</evidence>